<comment type="caution">
    <text evidence="2">The sequence shown here is derived from an EMBL/GenBank/DDBJ whole genome shotgun (WGS) entry which is preliminary data.</text>
</comment>
<name>A0A8J8PYQ0_9EURY</name>
<feature type="domain" description="Cold-shock" evidence="1">
    <location>
        <begin position="13"/>
        <end position="80"/>
    </location>
</feature>
<evidence type="ECO:0000313" key="3">
    <source>
        <dbReference type="Proteomes" id="UP000766904"/>
    </source>
</evidence>
<organism evidence="2 3">
    <name type="scientific">Natronococcus pandeyae</name>
    <dbReference type="NCBI Taxonomy" id="2055836"/>
    <lineage>
        <taxon>Archaea</taxon>
        <taxon>Methanobacteriati</taxon>
        <taxon>Methanobacteriota</taxon>
        <taxon>Stenosarchaea group</taxon>
        <taxon>Halobacteria</taxon>
        <taxon>Halobacteriales</taxon>
        <taxon>Natrialbaceae</taxon>
        <taxon>Natronococcus</taxon>
    </lineage>
</organism>
<gene>
    <name evidence="2" type="ORF">CV102_25600</name>
</gene>
<reference evidence="2" key="1">
    <citation type="submission" date="2017-11" db="EMBL/GenBank/DDBJ databases">
        <authorList>
            <person name="Kajale S.C."/>
            <person name="Sharma A."/>
        </authorList>
    </citation>
    <scope>NUCLEOTIDE SEQUENCE</scope>
    <source>
        <strain evidence="2">LS1_42</strain>
    </source>
</reference>
<dbReference type="Proteomes" id="UP000766904">
    <property type="component" value="Unassembled WGS sequence"/>
</dbReference>
<proteinExistence type="predicted"/>
<dbReference type="EMBL" id="PHNJ01000031">
    <property type="protein sequence ID" value="TYL35847.1"/>
    <property type="molecule type" value="Genomic_DNA"/>
</dbReference>
<dbReference type="Gene3D" id="2.40.50.140">
    <property type="entry name" value="Nucleic acid-binding proteins"/>
    <property type="match status" value="1"/>
</dbReference>
<evidence type="ECO:0000259" key="1">
    <source>
        <dbReference type="SMART" id="SM00357"/>
    </source>
</evidence>
<dbReference type="SUPFAM" id="SSF50249">
    <property type="entry name" value="Nucleic acid-binding proteins"/>
    <property type="match status" value="1"/>
</dbReference>
<accession>A0A8J8PYQ0</accession>
<dbReference type="InterPro" id="IPR012340">
    <property type="entry name" value="NA-bd_OB-fold"/>
</dbReference>
<dbReference type="InterPro" id="IPR011129">
    <property type="entry name" value="CSD"/>
</dbReference>
<sequence length="81" mass="9134">MQNYNKITKTDIEGKITTYNAERGFGFARVAGISKDDIFTTVFVHINDVPAREVLEPGDKVRMDVYLSPKGWKADGHVETM</sequence>
<dbReference type="InterPro" id="IPR002059">
    <property type="entry name" value="CSP_DNA-bd"/>
</dbReference>
<keyword evidence="3" id="KW-1185">Reference proteome</keyword>
<dbReference type="AlphaFoldDB" id="A0A8J8PYQ0"/>
<dbReference type="SMART" id="SM00357">
    <property type="entry name" value="CSP"/>
    <property type="match status" value="1"/>
</dbReference>
<evidence type="ECO:0000313" key="2">
    <source>
        <dbReference type="EMBL" id="TYL35847.1"/>
    </source>
</evidence>
<dbReference type="Pfam" id="PF00313">
    <property type="entry name" value="CSD"/>
    <property type="match status" value="1"/>
</dbReference>
<dbReference type="GO" id="GO:0003676">
    <property type="term" value="F:nucleic acid binding"/>
    <property type="evidence" value="ECO:0007669"/>
    <property type="project" value="InterPro"/>
</dbReference>
<dbReference type="RefSeq" id="WP_148860793.1">
    <property type="nucleotide sequence ID" value="NZ_PHNJ01000031.1"/>
</dbReference>
<protein>
    <submittedName>
        <fullName evidence="2">Cold-shock protein</fullName>
    </submittedName>
</protein>